<name>A0A7M1B0H3_9BACT</name>
<evidence type="ECO:0000313" key="4">
    <source>
        <dbReference type="Proteomes" id="UP000593910"/>
    </source>
</evidence>
<feature type="region of interest" description="Disordered" evidence="1">
    <location>
        <begin position="31"/>
        <end position="82"/>
    </location>
</feature>
<organism evidence="3 4">
    <name type="scientific">Sulfurimonas marina</name>
    <dbReference type="NCBI Taxonomy" id="2590551"/>
    <lineage>
        <taxon>Bacteria</taxon>
        <taxon>Pseudomonadati</taxon>
        <taxon>Campylobacterota</taxon>
        <taxon>Epsilonproteobacteria</taxon>
        <taxon>Campylobacterales</taxon>
        <taxon>Sulfurimonadaceae</taxon>
        <taxon>Sulfurimonas</taxon>
    </lineage>
</organism>
<reference evidence="3 4" key="1">
    <citation type="submission" date="2019-06" db="EMBL/GenBank/DDBJ databases">
        <title>Sulfurimonas gotlandica sp. nov., a chemoautotrophic and psychrotolerant epsilonproteobacterium isolated from a pelagic redoxcline, and an emended description of the genus Sulfurimonas.</title>
        <authorList>
            <person name="Wang S."/>
            <person name="Jiang L."/>
            <person name="Shao Z."/>
        </authorList>
    </citation>
    <scope>NUCLEOTIDE SEQUENCE [LARGE SCALE GENOMIC DNA]</scope>
    <source>
        <strain evidence="3 4">B2</strain>
    </source>
</reference>
<evidence type="ECO:0000256" key="2">
    <source>
        <dbReference type="SAM" id="SignalP"/>
    </source>
</evidence>
<sequence length="99" mass="10541">MKRVGLMSLVASAMLFVAFGATTLSAENGMGKCGNGNMEKREMKRDGKCGNSNMMKRDGKCGNGNGMMDNREMKRDGKCGAKKKESKKSMKCGAGKCGS</sequence>
<gene>
    <name evidence="3" type="ORF">FJR03_10910</name>
</gene>
<dbReference type="Proteomes" id="UP000593910">
    <property type="component" value="Chromosome"/>
</dbReference>
<keyword evidence="4" id="KW-1185">Reference proteome</keyword>
<dbReference type="AlphaFoldDB" id="A0A7M1B0H3"/>
<proteinExistence type="predicted"/>
<dbReference type="EMBL" id="CP041165">
    <property type="protein sequence ID" value="QOP42218.1"/>
    <property type="molecule type" value="Genomic_DNA"/>
</dbReference>
<protein>
    <recommendedName>
        <fullName evidence="5">Low-complexity protein</fullName>
    </recommendedName>
</protein>
<feature type="signal peptide" evidence="2">
    <location>
        <begin position="1"/>
        <end position="26"/>
    </location>
</feature>
<evidence type="ECO:0008006" key="5">
    <source>
        <dbReference type="Google" id="ProtNLM"/>
    </source>
</evidence>
<evidence type="ECO:0000313" key="3">
    <source>
        <dbReference type="EMBL" id="QOP42218.1"/>
    </source>
</evidence>
<feature type="chain" id="PRO_5032846028" description="Low-complexity protein" evidence="2">
    <location>
        <begin position="27"/>
        <end position="99"/>
    </location>
</feature>
<feature type="compositionally biased region" description="Basic and acidic residues" evidence="1">
    <location>
        <begin position="38"/>
        <end position="48"/>
    </location>
</feature>
<dbReference type="RefSeq" id="WP_193113538.1">
    <property type="nucleotide sequence ID" value="NZ_CP041165.1"/>
</dbReference>
<feature type="compositionally biased region" description="Basic and acidic residues" evidence="1">
    <location>
        <begin position="69"/>
        <end position="82"/>
    </location>
</feature>
<keyword evidence="2" id="KW-0732">Signal</keyword>
<accession>A0A7M1B0H3</accession>
<dbReference type="KEGG" id="smax:FJR03_10910"/>
<evidence type="ECO:0000256" key="1">
    <source>
        <dbReference type="SAM" id="MobiDB-lite"/>
    </source>
</evidence>